<evidence type="ECO:0000256" key="3">
    <source>
        <dbReference type="ARBA" id="ARBA00022553"/>
    </source>
</evidence>
<keyword evidence="9" id="KW-1133">Transmembrane helix</keyword>
<dbReference type="Gene3D" id="3.30.565.10">
    <property type="entry name" value="Histidine kinase-like ATPase, C-terminal domain"/>
    <property type="match status" value="1"/>
</dbReference>
<keyword evidence="6" id="KW-0418">Kinase</keyword>
<feature type="transmembrane region" description="Helical" evidence="9">
    <location>
        <begin position="12"/>
        <end position="33"/>
    </location>
</feature>
<evidence type="ECO:0000313" key="11">
    <source>
        <dbReference type="EMBL" id="PRD56653.1"/>
    </source>
</evidence>
<sequence length="257" mass="30353">MALWQKEETIIFWIVVSLFFISAILICFFWLFYRYQQNMYQQKVAHLENEHRFKESLRLSMLESQENERARIAHDLHDSLNGHLTALQWSVDLDVERPKLQDKIKFCIAEVRRISHNLYPPLLEDTSLETLISHQVQHWISRYEIDYYIDVRTQQSISNHVKLHFLRIIQELFVNSDKHGHATRVRLHLRITPASLCMAYCDNGKGLPPGYQAGLGIKSIQNRMMMIAGQYKAKSYQGFQFISICSDNKHLYKQAHS</sequence>
<keyword evidence="8" id="KW-0902">Two-component regulatory system</keyword>
<dbReference type="GO" id="GO:0000155">
    <property type="term" value="F:phosphorelay sensor kinase activity"/>
    <property type="evidence" value="ECO:0007669"/>
    <property type="project" value="InterPro"/>
</dbReference>
<dbReference type="EMBL" id="PVBS01000001">
    <property type="protein sequence ID" value="PRD56653.1"/>
    <property type="molecule type" value="Genomic_DNA"/>
</dbReference>
<evidence type="ECO:0000259" key="10">
    <source>
        <dbReference type="Pfam" id="PF07730"/>
    </source>
</evidence>
<dbReference type="Proteomes" id="UP000238642">
    <property type="component" value="Unassembled WGS sequence"/>
</dbReference>
<evidence type="ECO:0000256" key="2">
    <source>
        <dbReference type="ARBA" id="ARBA00012438"/>
    </source>
</evidence>
<dbReference type="GO" id="GO:0016020">
    <property type="term" value="C:membrane"/>
    <property type="evidence" value="ECO:0007669"/>
    <property type="project" value="InterPro"/>
</dbReference>
<keyword evidence="12" id="KW-1185">Reference proteome</keyword>
<dbReference type="EC" id="2.7.13.3" evidence="2"/>
<accession>A0A2S9JTS5</accession>
<evidence type="ECO:0000256" key="5">
    <source>
        <dbReference type="ARBA" id="ARBA00022741"/>
    </source>
</evidence>
<dbReference type="PANTHER" id="PTHR24421:SF10">
    <property type="entry name" value="NITRATE_NITRITE SENSOR PROTEIN NARQ"/>
    <property type="match status" value="1"/>
</dbReference>
<dbReference type="OrthoDB" id="5401121at2"/>
<dbReference type="GO" id="GO:0046983">
    <property type="term" value="F:protein dimerization activity"/>
    <property type="evidence" value="ECO:0007669"/>
    <property type="project" value="InterPro"/>
</dbReference>
<protein>
    <recommendedName>
        <fullName evidence="2">histidine kinase</fullName>
        <ecNumber evidence="2">2.7.13.3</ecNumber>
    </recommendedName>
</protein>
<evidence type="ECO:0000256" key="9">
    <source>
        <dbReference type="SAM" id="Phobius"/>
    </source>
</evidence>
<dbReference type="Gene3D" id="1.20.5.1930">
    <property type="match status" value="1"/>
</dbReference>
<evidence type="ECO:0000256" key="8">
    <source>
        <dbReference type="ARBA" id="ARBA00023012"/>
    </source>
</evidence>
<dbReference type="InterPro" id="IPR036890">
    <property type="entry name" value="HATPase_C_sf"/>
</dbReference>
<dbReference type="InterPro" id="IPR011712">
    <property type="entry name" value="Sig_transdc_His_kin_sub3_dim/P"/>
</dbReference>
<keyword evidence="5" id="KW-0547">Nucleotide-binding</keyword>
<dbReference type="PANTHER" id="PTHR24421">
    <property type="entry name" value="NITRATE/NITRITE SENSOR PROTEIN NARX-RELATED"/>
    <property type="match status" value="1"/>
</dbReference>
<dbReference type="AlphaFoldDB" id="A0A2S9JTS5"/>
<proteinExistence type="predicted"/>
<name>A0A2S9JTS5_9SPHI</name>
<dbReference type="SUPFAM" id="SSF55874">
    <property type="entry name" value="ATPase domain of HSP90 chaperone/DNA topoisomerase II/histidine kinase"/>
    <property type="match status" value="1"/>
</dbReference>
<evidence type="ECO:0000256" key="4">
    <source>
        <dbReference type="ARBA" id="ARBA00022679"/>
    </source>
</evidence>
<keyword evidence="7" id="KW-0067">ATP-binding</keyword>
<dbReference type="Pfam" id="PF07730">
    <property type="entry name" value="HisKA_3"/>
    <property type="match status" value="1"/>
</dbReference>
<keyword evidence="9" id="KW-0812">Transmembrane</keyword>
<feature type="domain" description="Signal transduction histidine kinase subgroup 3 dimerisation and phosphoacceptor" evidence="10">
    <location>
        <begin position="68"/>
        <end position="93"/>
    </location>
</feature>
<keyword evidence="4" id="KW-0808">Transferase</keyword>
<evidence type="ECO:0000256" key="6">
    <source>
        <dbReference type="ARBA" id="ARBA00022777"/>
    </source>
</evidence>
<keyword evidence="9" id="KW-0472">Membrane</keyword>
<comment type="catalytic activity">
    <reaction evidence="1">
        <text>ATP + protein L-histidine = ADP + protein N-phospho-L-histidine.</text>
        <dbReference type="EC" id="2.7.13.3"/>
    </reaction>
</comment>
<dbReference type="InterPro" id="IPR050482">
    <property type="entry name" value="Sensor_HK_TwoCompSys"/>
</dbReference>
<evidence type="ECO:0000313" key="12">
    <source>
        <dbReference type="Proteomes" id="UP000238642"/>
    </source>
</evidence>
<keyword evidence="3" id="KW-0597">Phosphoprotein</keyword>
<gene>
    <name evidence="11" type="ORF">C5749_05310</name>
</gene>
<evidence type="ECO:0000256" key="1">
    <source>
        <dbReference type="ARBA" id="ARBA00000085"/>
    </source>
</evidence>
<comment type="caution">
    <text evidence="11">The sequence shown here is derived from an EMBL/GenBank/DDBJ whole genome shotgun (WGS) entry which is preliminary data.</text>
</comment>
<dbReference type="GO" id="GO:0005524">
    <property type="term" value="F:ATP binding"/>
    <property type="evidence" value="ECO:0007669"/>
    <property type="project" value="UniProtKB-KW"/>
</dbReference>
<evidence type="ECO:0000256" key="7">
    <source>
        <dbReference type="ARBA" id="ARBA00022840"/>
    </source>
</evidence>
<organism evidence="11 12">
    <name type="scientific">Sphingobacterium gobiense</name>
    <dbReference type="NCBI Taxonomy" id="1382456"/>
    <lineage>
        <taxon>Bacteria</taxon>
        <taxon>Pseudomonadati</taxon>
        <taxon>Bacteroidota</taxon>
        <taxon>Sphingobacteriia</taxon>
        <taxon>Sphingobacteriales</taxon>
        <taxon>Sphingobacteriaceae</taxon>
        <taxon>Sphingobacterium</taxon>
    </lineage>
</organism>
<reference evidence="11 12" key="1">
    <citation type="submission" date="2018-02" db="EMBL/GenBank/DDBJ databases">
        <title>The draft genome of Sphingobacterium gobiense H7.</title>
        <authorList>
            <person name="Li L."/>
            <person name="Liu L."/>
            <person name="Zhang X."/>
            <person name="Wang T."/>
            <person name="Liang L."/>
        </authorList>
    </citation>
    <scope>NUCLEOTIDE SEQUENCE [LARGE SCALE GENOMIC DNA]</scope>
    <source>
        <strain evidence="11 12">ACCC 05757</strain>
    </source>
</reference>